<keyword evidence="4 8" id="KW-0450">Lipoyl</keyword>
<keyword evidence="5 8" id="KW-0012">Acyltransferase</keyword>
<keyword evidence="3 8" id="KW-0808">Transferase</keyword>
<evidence type="ECO:0000259" key="11">
    <source>
        <dbReference type="PROSITE" id="PS51826"/>
    </source>
</evidence>
<sequence length="433" mass="45779">MATNILMPALSPTMTEGTLAKWLKKEGDAIKSGDVIAEIETDKATMEVEAVDEGILGKILVTEGTEGVAVNAPIAILVEKGEKVPDQAPVASRQSSEKPEAETAKATPVPTPRSEPKPEAPKSAPEAQKTDHGDRVVASPLARRMAEQAGLDLASLKGSGPNGRIVKADIEAARGRKPEAKPEEAAVQAPAPAAPKRADITAPHEAIPHSTMRKVIAKRMVESTQAIPVFYLSIEIEIDSLLKLRADLNAQSPKDGDGAFKLSVNDLIVKAAAITLRRFPAVNASFTEDAMIRYHDVDISVAVAIPDGLITPIIRKADQKGLAAISNEMKDLAARAKSGRLKPEEFQGGSFSISNLGMYGMSHFTAIINPPQSAILAVGAGEKRAVVRGGELAVATMMTVTMSCDHRVMDGATGAEFLARFKAIVEAPLSLML</sequence>
<dbReference type="SUPFAM" id="SSF47005">
    <property type="entry name" value="Peripheral subunit-binding domain of 2-oxo acid dehydrogenase complex"/>
    <property type="match status" value="1"/>
</dbReference>
<reference evidence="12 13" key="1">
    <citation type="submission" date="2022-01" db="EMBL/GenBank/DDBJ databases">
        <authorList>
            <person name="Won M."/>
            <person name="Kim S.-J."/>
            <person name="Kwon S.-W."/>
        </authorList>
    </citation>
    <scope>NUCLEOTIDE SEQUENCE [LARGE SCALE GENOMIC DNA]</scope>
    <source>
        <strain evidence="12 13">KCTC 23505</strain>
    </source>
</reference>
<evidence type="ECO:0000256" key="6">
    <source>
        <dbReference type="ARBA" id="ARBA00025211"/>
    </source>
</evidence>
<evidence type="ECO:0000259" key="10">
    <source>
        <dbReference type="PROSITE" id="PS50968"/>
    </source>
</evidence>
<dbReference type="CDD" id="cd06849">
    <property type="entry name" value="lipoyl_domain"/>
    <property type="match status" value="1"/>
</dbReference>
<dbReference type="Proteomes" id="UP001521209">
    <property type="component" value="Unassembled WGS sequence"/>
</dbReference>
<accession>A0ABS9DXE4</accession>
<keyword evidence="12" id="KW-0670">Pyruvate</keyword>
<organism evidence="12 13">
    <name type="scientific">Acidiphilium iwatense</name>
    <dbReference type="NCBI Taxonomy" id="768198"/>
    <lineage>
        <taxon>Bacteria</taxon>
        <taxon>Pseudomonadati</taxon>
        <taxon>Pseudomonadota</taxon>
        <taxon>Alphaproteobacteria</taxon>
        <taxon>Acetobacterales</taxon>
        <taxon>Acidocellaceae</taxon>
        <taxon>Acidiphilium</taxon>
    </lineage>
</organism>
<dbReference type="EMBL" id="JAKGBZ010000007">
    <property type="protein sequence ID" value="MCF3946122.1"/>
    <property type="molecule type" value="Genomic_DNA"/>
</dbReference>
<dbReference type="Pfam" id="PF02817">
    <property type="entry name" value="E3_binding"/>
    <property type="match status" value="1"/>
</dbReference>
<dbReference type="RefSeq" id="WP_235703355.1">
    <property type="nucleotide sequence ID" value="NZ_JAKGBZ010000007.1"/>
</dbReference>
<comment type="subunit">
    <text evidence="2">Forms a 24-polypeptide structural core with octahedral symmetry.</text>
</comment>
<dbReference type="PROSITE" id="PS00189">
    <property type="entry name" value="LIPOYL"/>
    <property type="match status" value="1"/>
</dbReference>
<dbReference type="InterPro" id="IPR045257">
    <property type="entry name" value="E2/Pdx1"/>
</dbReference>
<evidence type="ECO:0000256" key="7">
    <source>
        <dbReference type="ARBA" id="ARBA00048370"/>
    </source>
</evidence>
<evidence type="ECO:0000256" key="1">
    <source>
        <dbReference type="ARBA" id="ARBA00007317"/>
    </source>
</evidence>
<feature type="domain" description="Peripheral subunit-binding (PSBD)" evidence="11">
    <location>
        <begin position="137"/>
        <end position="174"/>
    </location>
</feature>
<feature type="compositionally biased region" description="Basic and acidic residues" evidence="9">
    <location>
        <begin position="175"/>
        <end position="184"/>
    </location>
</feature>
<feature type="domain" description="Lipoyl-binding" evidence="10">
    <location>
        <begin position="2"/>
        <end position="78"/>
    </location>
</feature>
<dbReference type="Pfam" id="PF00364">
    <property type="entry name" value="Biotin_lipoyl"/>
    <property type="match status" value="1"/>
</dbReference>
<evidence type="ECO:0000256" key="8">
    <source>
        <dbReference type="RuleBase" id="RU361137"/>
    </source>
</evidence>
<feature type="compositionally biased region" description="Low complexity" evidence="9">
    <location>
        <begin position="185"/>
        <end position="195"/>
    </location>
</feature>
<dbReference type="Gene3D" id="3.30.559.10">
    <property type="entry name" value="Chloramphenicol acetyltransferase-like domain"/>
    <property type="match status" value="1"/>
</dbReference>
<dbReference type="InterPro" id="IPR036625">
    <property type="entry name" value="E3-bd_dom_sf"/>
</dbReference>
<feature type="region of interest" description="Disordered" evidence="9">
    <location>
        <begin position="84"/>
        <end position="135"/>
    </location>
</feature>
<dbReference type="InterPro" id="IPR023213">
    <property type="entry name" value="CAT-like_dom_sf"/>
</dbReference>
<dbReference type="GO" id="GO:0004742">
    <property type="term" value="F:dihydrolipoyllysine-residue acetyltransferase activity"/>
    <property type="evidence" value="ECO:0007669"/>
    <property type="project" value="UniProtKB-EC"/>
</dbReference>
<proteinExistence type="inferred from homology"/>
<evidence type="ECO:0000256" key="2">
    <source>
        <dbReference type="ARBA" id="ARBA00011484"/>
    </source>
</evidence>
<evidence type="ECO:0000313" key="12">
    <source>
        <dbReference type="EMBL" id="MCF3946122.1"/>
    </source>
</evidence>
<name>A0ABS9DXE4_9PROT</name>
<dbReference type="PANTHER" id="PTHR23151">
    <property type="entry name" value="DIHYDROLIPOAMIDE ACETYL/SUCCINYL-TRANSFERASE-RELATED"/>
    <property type="match status" value="1"/>
</dbReference>
<evidence type="ECO:0000256" key="3">
    <source>
        <dbReference type="ARBA" id="ARBA00022679"/>
    </source>
</evidence>
<dbReference type="InterPro" id="IPR003016">
    <property type="entry name" value="2-oxoA_DH_lipoyl-BS"/>
</dbReference>
<evidence type="ECO:0000256" key="4">
    <source>
        <dbReference type="ARBA" id="ARBA00022823"/>
    </source>
</evidence>
<evidence type="ECO:0000313" key="13">
    <source>
        <dbReference type="Proteomes" id="UP001521209"/>
    </source>
</evidence>
<dbReference type="PROSITE" id="PS51826">
    <property type="entry name" value="PSBD"/>
    <property type="match status" value="1"/>
</dbReference>
<dbReference type="InterPro" id="IPR001078">
    <property type="entry name" value="2-oxoacid_DH_actylTfrase"/>
</dbReference>
<keyword evidence="13" id="KW-1185">Reference proteome</keyword>
<comment type="caution">
    <text evidence="12">The sequence shown here is derived from an EMBL/GenBank/DDBJ whole genome shotgun (WGS) entry which is preliminary data.</text>
</comment>
<comment type="catalytic activity">
    <reaction evidence="7 8">
        <text>N(6)-[(R)-dihydrolipoyl]-L-lysyl-[protein] + acetyl-CoA = N(6)-[(R)-S(8)-acetyldihydrolipoyl]-L-lysyl-[protein] + CoA</text>
        <dbReference type="Rhea" id="RHEA:17017"/>
        <dbReference type="Rhea" id="RHEA-COMP:10475"/>
        <dbReference type="Rhea" id="RHEA-COMP:10478"/>
        <dbReference type="ChEBI" id="CHEBI:57287"/>
        <dbReference type="ChEBI" id="CHEBI:57288"/>
        <dbReference type="ChEBI" id="CHEBI:83100"/>
        <dbReference type="ChEBI" id="CHEBI:83111"/>
        <dbReference type="EC" id="2.3.1.12"/>
    </reaction>
</comment>
<comment type="cofactor">
    <cofactor evidence="8">
        <name>(R)-lipoate</name>
        <dbReference type="ChEBI" id="CHEBI:83088"/>
    </cofactor>
    <text evidence="8">Binds 1 lipoyl cofactor covalently.</text>
</comment>
<dbReference type="SUPFAM" id="SSF52777">
    <property type="entry name" value="CoA-dependent acyltransferases"/>
    <property type="match status" value="1"/>
</dbReference>
<dbReference type="PANTHER" id="PTHR23151:SF90">
    <property type="entry name" value="DIHYDROLIPOYLLYSINE-RESIDUE ACETYLTRANSFERASE COMPONENT OF PYRUVATE DEHYDROGENASE COMPLEX, MITOCHONDRIAL-RELATED"/>
    <property type="match status" value="1"/>
</dbReference>
<dbReference type="InterPro" id="IPR006257">
    <property type="entry name" value="LAT1"/>
</dbReference>
<dbReference type="EC" id="2.3.1.12" evidence="8"/>
<gene>
    <name evidence="12" type="ORF">L2A60_05420</name>
</gene>
<dbReference type="InterPro" id="IPR011053">
    <property type="entry name" value="Single_hybrid_motif"/>
</dbReference>
<evidence type="ECO:0000256" key="5">
    <source>
        <dbReference type="ARBA" id="ARBA00023315"/>
    </source>
</evidence>
<comment type="similarity">
    <text evidence="1 8">Belongs to the 2-oxoacid dehydrogenase family.</text>
</comment>
<dbReference type="Pfam" id="PF00198">
    <property type="entry name" value="2-oxoacid_dh"/>
    <property type="match status" value="1"/>
</dbReference>
<protein>
    <recommendedName>
        <fullName evidence="8">Acetyltransferase component of pyruvate dehydrogenase complex</fullName>
        <ecNumber evidence="8">2.3.1.12</ecNumber>
    </recommendedName>
</protein>
<feature type="region of interest" description="Disordered" evidence="9">
    <location>
        <begin position="175"/>
        <end position="197"/>
    </location>
</feature>
<dbReference type="InterPro" id="IPR000089">
    <property type="entry name" value="Biotin_lipoyl"/>
</dbReference>
<dbReference type="SUPFAM" id="SSF51230">
    <property type="entry name" value="Single hybrid motif"/>
    <property type="match status" value="1"/>
</dbReference>
<comment type="function">
    <text evidence="6">The pyruvate dehydrogenase complex catalyzes the overall conversion of pyruvate to acetyl-CoA and CO(2). It contains multiple copies of three enzymatic components: pyruvate dehydrogenase (E1), dihydrolipoamide acetyltransferase (E2) and lipoamide dehydrogenase (E3).</text>
</comment>
<dbReference type="Gene3D" id="4.10.320.10">
    <property type="entry name" value="E3-binding domain"/>
    <property type="match status" value="1"/>
</dbReference>
<evidence type="ECO:0000256" key="9">
    <source>
        <dbReference type="SAM" id="MobiDB-lite"/>
    </source>
</evidence>
<dbReference type="PROSITE" id="PS50968">
    <property type="entry name" value="BIOTINYL_LIPOYL"/>
    <property type="match status" value="1"/>
</dbReference>
<dbReference type="Gene3D" id="2.40.50.100">
    <property type="match status" value="1"/>
</dbReference>
<dbReference type="NCBIfam" id="TIGR01349">
    <property type="entry name" value="PDHac_trf_mito"/>
    <property type="match status" value="1"/>
</dbReference>
<dbReference type="InterPro" id="IPR004167">
    <property type="entry name" value="PSBD"/>
</dbReference>